<keyword evidence="3 4" id="KW-0408">Iron</keyword>
<dbReference type="SUPFAM" id="SSF46626">
    <property type="entry name" value="Cytochrome c"/>
    <property type="match status" value="1"/>
</dbReference>
<evidence type="ECO:0000256" key="2">
    <source>
        <dbReference type="ARBA" id="ARBA00022723"/>
    </source>
</evidence>
<organism evidence="6 7">
    <name type="scientific">Leptospira noumeaensis</name>
    <dbReference type="NCBI Taxonomy" id="2484964"/>
    <lineage>
        <taxon>Bacteria</taxon>
        <taxon>Pseudomonadati</taxon>
        <taxon>Spirochaetota</taxon>
        <taxon>Spirochaetia</taxon>
        <taxon>Leptospirales</taxon>
        <taxon>Leptospiraceae</taxon>
        <taxon>Leptospira</taxon>
    </lineage>
</organism>
<proteinExistence type="predicted"/>
<reference evidence="6" key="1">
    <citation type="journal article" date="2019" name="PLoS Negl. Trop. Dis.">
        <title>Revisiting the worldwide diversity of Leptospira species in the environment.</title>
        <authorList>
            <person name="Vincent A.T."/>
            <person name="Schiettekatte O."/>
            <person name="Bourhy P."/>
            <person name="Veyrier F.J."/>
            <person name="Picardeau M."/>
        </authorList>
    </citation>
    <scope>NUCLEOTIDE SEQUENCE [LARGE SCALE GENOMIC DNA]</scope>
    <source>
        <strain evidence="6">201800287</strain>
    </source>
</reference>
<dbReference type="Gene3D" id="1.10.760.10">
    <property type="entry name" value="Cytochrome c-like domain"/>
    <property type="match status" value="1"/>
</dbReference>
<dbReference type="InterPro" id="IPR009056">
    <property type="entry name" value="Cyt_c-like_dom"/>
</dbReference>
<dbReference type="GO" id="GO:0004130">
    <property type="term" value="F:cytochrome-c peroxidase activity"/>
    <property type="evidence" value="ECO:0007669"/>
    <property type="project" value="TreeGrafter"/>
</dbReference>
<protein>
    <submittedName>
        <fullName evidence="6">Thiol oxidoreductase</fullName>
    </submittedName>
</protein>
<dbReference type="Proteomes" id="UP000298009">
    <property type="component" value="Unassembled WGS sequence"/>
</dbReference>
<evidence type="ECO:0000256" key="4">
    <source>
        <dbReference type="PROSITE-ProRule" id="PRU00433"/>
    </source>
</evidence>
<dbReference type="InterPro" id="IPR010538">
    <property type="entry name" value="DHOR"/>
</dbReference>
<dbReference type="PROSITE" id="PS51007">
    <property type="entry name" value="CYTC"/>
    <property type="match status" value="1"/>
</dbReference>
<gene>
    <name evidence="6" type="ORF">EHQ24_05925</name>
</gene>
<dbReference type="GO" id="GO:0009055">
    <property type="term" value="F:electron transfer activity"/>
    <property type="evidence" value="ECO:0007669"/>
    <property type="project" value="InterPro"/>
</dbReference>
<accession>A0A4R9IHN5</accession>
<evidence type="ECO:0000259" key="5">
    <source>
        <dbReference type="PROSITE" id="PS51007"/>
    </source>
</evidence>
<evidence type="ECO:0000313" key="7">
    <source>
        <dbReference type="Proteomes" id="UP000298009"/>
    </source>
</evidence>
<dbReference type="RefSeq" id="WP_135600721.1">
    <property type="nucleotide sequence ID" value="NZ_RQFK01000011.1"/>
</dbReference>
<dbReference type="AlphaFoldDB" id="A0A4R9IHN5"/>
<sequence>MKIKHLILIVIIGFLLQCKKNEDEKNLNTAIILSAILSSTSCSTGDFLNDPCEQYSGGDTTTFDSTESAFDLEAANVVDPRRSIDFQDGNANFNRTWLPTGNSSVAGLGPVFNNRSCQGCHVKDGRGRPPADGTSLSSMLIRLSVSGSNPTTGGPLPMTNFGTQLNTEGILEFGTGTQIPKEGTVTITYTEEPGNFPDGESYSLRKPSYTITWNVGGGATQINVANPGQAYHPTNNPSGTYFISPRTAPMLPGLGLLEAIPESTVRSFVDANDSNGDGISGRANLVWDTTQAKSFLGRFGWKANQPNLTHQNASAFLGDIGLTTPVFPSENCATGQTVCAASPSGNGTSPEISNERLSRVTFYTSLVSVPGRRGWRSEDVKKGKELFIQIGCSSCHIPRLKTGDHSIAEISNQEIRPYTDLLLHDMGDALSDNRSDFLASGNEWRTTPLWGLGLIERVNGHELLMHDGRARGIQEAILWHGGEGEQSKNNYKLLPKESRTKVLSFLKSL</sequence>
<feature type="domain" description="Cytochrome c" evidence="5">
    <location>
        <begin position="378"/>
        <end position="509"/>
    </location>
</feature>
<evidence type="ECO:0000256" key="3">
    <source>
        <dbReference type="ARBA" id="ARBA00023004"/>
    </source>
</evidence>
<dbReference type="PANTHER" id="PTHR30600">
    <property type="entry name" value="CYTOCHROME C PEROXIDASE-RELATED"/>
    <property type="match status" value="1"/>
</dbReference>
<evidence type="ECO:0000256" key="1">
    <source>
        <dbReference type="ARBA" id="ARBA00022617"/>
    </source>
</evidence>
<dbReference type="InterPro" id="IPR051395">
    <property type="entry name" value="Cytochrome_c_Peroxidase/MauG"/>
</dbReference>
<dbReference type="Pfam" id="PF06537">
    <property type="entry name" value="DHOR"/>
    <property type="match status" value="1"/>
</dbReference>
<dbReference type="InterPro" id="IPR036909">
    <property type="entry name" value="Cyt_c-like_dom_sf"/>
</dbReference>
<name>A0A4R9IHN5_9LEPT</name>
<dbReference type="OrthoDB" id="9805202at2"/>
<dbReference type="PANTHER" id="PTHR30600:SF4">
    <property type="entry name" value="CYTOCHROME C DOMAIN-CONTAINING PROTEIN"/>
    <property type="match status" value="1"/>
</dbReference>
<keyword evidence="2 4" id="KW-0479">Metal-binding</keyword>
<comment type="caution">
    <text evidence="6">The sequence shown here is derived from an EMBL/GenBank/DDBJ whole genome shotgun (WGS) entry which is preliminary data.</text>
</comment>
<keyword evidence="7" id="KW-1185">Reference proteome</keyword>
<dbReference type="GO" id="GO:0020037">
    <property type="term" value="F:heme binding"/>
    <property type="evidence" value="ECO:0007669"/>
    <property type="project" value="InterPro"/>
</dbReference>
<dbReference type="EMBL" id="RQFK01000011">
    <property type="protein sequence ID" value="TGK87127.1"/>
    <property type="molecule type" value="Genomic_DNA"/>
</dbReference>
<dbReference type="PIRSF" id="PIRSF028099">
    <property type="entry name" value="DUF1111"/>
    <property type="match status" value="1"/>
</dbReference>
<dbReference type="GO" id="GO:0046872">
    <property type="term" value="F:metal ion binding"/>
    <property type="evidence" value="ECO:0007669"/>
    <property type="project" value="UniProtKB-KW"/>
</dbReference>
<keyword evidence="1 4" id="KW-0349">Heme</keyword>
<evidence type="ECO:0000313" key="6">
    <source>
        <dbReference type="EMBL" id="TGK87127.1"/>
    </source>
</evidence>